<dbReference type="EMBL" id="JABXXP010000002">
    <property type="protein sequence ID" value="NVN09646.1"/>
    <property type="molecule type" value="Genomic_DNA"/>
</dbReference>
<evidence type="ECO:0000313" key="5">
    <source>
        <dbReference type="Proteomes" id="UP000534870"/>
    </source>
</evidence>
<dbReference type="Gene3D" id="3.20.20.70">
    <property type="entry name" value="Aldolase class I"/>
    <property type="match status" value="1"/>
</dbReference>
<dbReference type="GO" id="GO:0016491">
    <property type="term" value="F:oxidoreductase activity"/>
    <property type="evidence" value="ECO:0007669"/>
    <property type="project" value="InterPro"/>
</dbReference>
<comment type="caution">
    <text evidence="4">The sequence shown here is derived from an EMBL/GenBank/DDBJ whole genome shotgun (WGS) entry which is preliminary data.</text>
</comment>
<dbReference type="Proteomes" id="UP000534870">
    <property type="component" value="Unassembled WGS sequence"/>
</dbReference>
<dbReference type="InterPro" id="IPR013785">
    <property type="entry name" value="Aldolase_TIM"/>
</dbReference>
<evidence type="ECO:0000256" key="2">
    <source>
        <dbReference type="SAM" id="MobiDB-lite"/>
    </source>
</evidence>
<dbReference type="Pfam" id="PF01070">
    <property type="entry name" value="FMN_dh"/>
    <property type="match status" value="1"/>
</dbReference>
<gene>
    <name evidence="4" type="ORF">HUK84_00500</name>
</gene>
<evidence type="ECO:0000259" key="3">
    <source>
        <dbReference type="Pfam" id="PF01070"/>
    </source>
</evidence>
<dbReference type="AlphaFoldDB" id="A0A7Y7ITS3"/>
<feature type="region of interest" description="Disordered" evidence="2">
    <location>
        <begin position="1"/>
        <end position="27"/>
    </location>
</feature>
<sequence>MSPDRAAPDAHHRAGIYRERHGRRHGLRRNRDALDALTLRPRYMRDVAARPIATELFGRSY</sequence>
<name>A0A7Y7ITS3_9PROT</name>
<evidence type="ECO:0000313" key="4">
    <source>
        <dbReference type="EMBL" id="NVN09646.1"/>
    </source>
</evidence>
<evidence type="ECO:0000256" key="1">
    <source>
        <dbReference type="ARBA" id="ARBA00001917"/>
    </source>
</evidence>
<accession>A0A7Y7ITS3</accession>
<proteinExistence type="predicted"/>
<feature type="compositionally biased region" description="Basic and acidic residues" evidence="2">
    <location>
        <begin position="1"/>
        <end position="19"/>
    </location>
</feature>
<dbReference type="InterPro" id="IPR000262">
    <property type="entry name" value="FMN-dep_DH"/>
</dbReference>
<feature type="domain" description="FMN-dependent dehydrogenase" evidence="3">
    <location>
        <begin position="17"/>
        <end position="61"/>
    </location>
</feature>
<reference evidence="4 5" key="1">
    <citation type="submission" date="2020-06" db="EMBL/GenBank/DDBJ databases">
        <title>Description of novel acetic acid bacteria.</title>
        <authorList>
            <person name="Sombolestani A."/>
        </authorList>
    </citation>
    <scope>NUCLEOTIDE SEQUENCE [LARGE SCALE GENOMIC DNA]</scope>
    <source>
        <strain evidence="4 5">LMG 31431</strain>
    </source>
</reference>
<protein>
    <submittedName>
        <fullName evidence="4">Alpha-hydroxy-acid oxidizing protein</fullName>
    </submittedName>
</protein>
<comment type="cofactor">
    <cofactor evidence="1">
        <name>FMN</name>
        <dbReference type="ChEBI" id="CHEBI:58210"/>
    </cofactor>
</comment>
<organism evidence="4 5">
    <name type="scientific">Nguyenibacter vanlangensis</name>
    <dbReference type="NCBI Taxonomy" id="1216886"/>
    <lineage>
        <taxon>Bacteria</taxon>
        <taxon>Pseudomonadati</taxon>
        <taxon>Pseudomonadota</taxon>
        <taxon>Alphaproteobacteria</taxon>
        <taxon>Acetobacterales</taxon>
        <taxon>Acetobacteraceae</taxon>
        <taxon>Nguyenibacter</taxon>
    </lineage>
</organism>